<dbReference type="RefSeq" id="XP_040795296.1">
    <property type="nucleotide sequence ID" value="XM_040946076.1"/>
</dbReference>
<dbReference type="VEuPathDB" id="FungiDB:BO72DRAFT_453826"/>
<keyword evidence="5" id="KW-1185">Reference proteome</keyword>
<dbReference type="SUPFAM" id="SSF51735">
    <property type="entry name" value="NAD(P)-binding Rossmann-fold domains"/>
    <property type="match status" value="1"/>
</dbReference>
<evidence type="ECO:0000256" key="2">
    <source>
        <dbReference type="ARBA" id="ARBA00023445"/>
    </source>
</evidence>
<dbReference type="OrthoDB" id="2735536at2759"/>
<dbReference type="GeneID" id="63863409"/>
<proteinExistence type="inferred from homology"/>
<dbReference type="Gene3D" id="3.40.50.720">
    <property type="entry name" value="NAD(P)-binding Rossmann-like Domain"/>
    <property type="match status" value="1"/>
</dbReference>
<feature type="domain" description="NAD-dependent epimerase/dehydratase" evidence="3">
    <location>
        <begin position="6"/>
        <end position="141"/>
    </location>
</feature>
<dbReference type="AlphaFoldDB" id="A0A8G1VVS9"/>
<protein>
    <submittedName>
        <fullName evidence="4">Putative cinnamoyl-CoA reductase</fullName>
    </submittedName>
</protein>
<evidence type="ECO:0000259" key="3">
    <source>
        <dbReference type="Pfam" id="PF01370"/>
    </source>
</evidence>
<dbReference type="InterPro" id="IPR036291">
    <property type="entry name" value="NAD(P)-bd_dom_sf"/>
</dbReference>
<comment type="similarity">
    <text evidence="2">Belongs to the NAD(P)-dependent epimerase/dehydratase family. Dihydroflavonol-4-reductase subfamily.</text>
</comment>
<name>A0A8G1VVS9_9EURO</name>
<dbReference type="PANTHER" id="PTHR10366:SF564">
    <property type="entry name" value="STEROL-4-ALPHA-CARBOXYLATE 3-DEHYDROGENASE, DECARBOXYLATING"/>
    <property type="match status" value="1"/>
</dbReference>
<dbReference type="Pfam" id="PF01370">
    <property type="entry name" value="Epimerase"/>
    <property type="match status" value="1"/>
</dbReference>
<sequence length="343" mass="36908">MAPPLVLLTGATGLIGFRVLQELLQKTDYTVRVTVRSEEKAQIIVSNPVIQKLNPGDRLTYTVVPDILAKDAFDAALNDATYVIHTGSPVPVPGFDPLAQIWKPTVEGTSNLLKSALKFPTIKRVLVTSSIVANMAPMPDPSITVTATSRVTLPGIPDTFSNVFEAYVLGKITELNETDAFVEQEKPPFSVARVIPGYVYGRDGLVLSADAAIAKGSSCGILLRSVTGIDCPAPIHGGYVHIDDLAQVYLKALQLDPAAAGAAPHSFGACSLVDYSDAWRIVEKNFPGAVAAGQLKQANLPTLPIAYDSSETERYLEVQFRPFEDAVKDVVQSYLDQREAEKV</sequence>
<dbReference type="InterPro" id="IPR001509">
    <property type="entry name" value="Epimerase_deHydtase"/>
</dbReference>
<accession>A0A8G1VVS9</accession>
<evidence type="ECO:0000256" key="1">
    <source>
        <dbReference type="ARBA" id="ARBA00023002"/>
    </source>
</evidence>
<dbReference type="InterPro" id="IPR050425">
    <property type="entry name" value="NAD(P)_dehydrat-like"/>
</dbReference>
<dbReference type="PANTHER" id="PTHR10366">
    <property type="entry name" value="NAD DEPENDENT EPIMERASE/DEHYDRATASE"/>
    <property type="match status" value="1"/>
</dbReference>
<reference evidence="4 5" key="1">
    <citation type="submission" date="2018-02" db="EMBL/GenBank/DDBJ databases">
        <title>The genomes of Aspergillus section Nigri reveals drivers in fungal speciation.</title>
        <authorList>
            <consortium name="DOE Joint Genome Institute"/>
            <person name="Vesth T.C."/>
            <person name="Nybo J."/>
            <person name="Theobald S."/>
            <person name="Brandl J."/>
            <person name="Frisvad J.C."/>
            <person name="Nielsen K.F."/>
            <person name="Lyhne E.K."/>
            <person name="Kogle M.E."/>
            <person name="Kuo A."/>
            <person name="Riley R."/>
            <person name="Clum A."/>
            <person name="Nolan M."/>
            <person name="Lipzen A."/>
            <person name="Salamov A."/>
            <person name="Henrissat B."/>
            <person name="Wiebenga A."/>
            <person name="De vries R.P."/>
            <person name="Grigoriev I.V."/>
            <person name="Mortensen U.H."/>
            <person name="Andersen M.R."/>
            <person name="Baker S.E."/>
        </authorList>
    </citation>
    <scope>NUCLEOTIDE SEQUENCE [LARGE SCALE GENOMIC DNA]</scope>
    <source>
        <strain evidence="4 5">CBS 313.89</strain>
    </source>
</reference>
<dbReference type="Proteomes" id="UP000249789">
    <property type="component" value="Unassembled WGS sequence"/>
</dbReference>
<dbReference type="EMBL" id="KZ824727">
    <property type="protein sequence ID" value="RAK71284.1"/>
    <property type="molecule type" value="Genomic_DNA"/>
</dbReference>
<gene>
    <name evidence="4" type="ORF">BO72DRAFT_453826</name>
</gene>
<organism evidence="4 5">
    <name type="scientific">Aspergillus fijiensis CBS 313.89</name>
    <dbReference type="NCBI Taxonomy" id="1448319"/>
    <lineage>
        <taxon>Eukaryota</taxon>
        <taxon>Fungi</taxon>
        <taxon>Dikarya</taxon>
        <taxon>Ascomycota</taxon>
        <taxon>Pezizomycotina</taxon>
        <taxon>Eurotiomycetes</taxon>
        <taxon>Eurotiomycetidae</taxon>
        <taxon>Eurotiales</taxon>
        <taxon>Aspergillaceae</taxon>
        <taxon>Aspergillus</taxon>
    </lineage>
</organism>
<evidence type="ECO:0000313" key="4">
    <source>
        <dbReference type="EMBL" id="RAK71284.1"/>
    </source>
</evidence>
<keyword evidence="1" id="KW-0560">Oxidoreductase</keyword>
<evidence type="ECO:0000313" key="5">
    <source>
        <dbReference type="Proteomes" id="UP000249789"/>
    </source>
</evidence>
<dbReference type="GO" id="GO:0016616">
    <property type="term" value="F:oxidoreductase activity, acting on the CH-OH group of donors, NAD or NADP as acceptor"/>
    <property type="evidence" value="ECO:0007669"/>
    <property type="project" value="TreeGrafter"/>
</dbReference>